<keyword evidence="6" id="KW-0812">Transmembrane</keyword>
<feature type="domain" description="Strictosidine synthase conserved region" evidence="7">
    <location>
        <begin position="179"/>
        <end position="266"/>
    </location>
</feature>
<evidence type="ECO:0000259" key="7">
    <source>
        <dbReference type="Pfam" id="PF03088"/>
    </source>
</evidence>
<dbReference type="Pfam" id="PF20067">
    <property type="entry name" value="SSL_N"/>
    <property type="match status" value="1"/>
</dbReference>
<dbReference type="InterPro" id="IPR018119">
    <property type="entry name" value="Strictosidine_synth_cons-reg"/>
</dbReference>
<dbReference type="PANTHER" id="PTHR10426">
    <property type="entry name" value="STRICTOSIDINE SYNTHASE-RELATED"/>
    <property type="match status" value="1"/>
</dbReference>
<evidence type="ECO:0000313" key="8">
    <source>
        <dbReference type="EMBL" id="KAK1273896.1"/>
    </source>
</evidence>
<evidence type="ECO:0000256" key="5">
    <source>
        <dbReference type="ARBA" id="ARBA00023180"/>
    </source>
</evidence>
<evidence type="ECO:0000256" key="2">
    <source>
        <dbReference type="ARBA" id="ARBA00009191"/>
    </source>
</evidence>
<evidence type="ECO:0000313" key="9">
    <source>
        <dbReference type="Proteomes" id="UP001179952"/>
    </source>
</evidence>
<evidence type="ECO:0000256" key="4">
    <source>
        <dbReference type="ARBA" id="ARBA00022554"/>
    </source>
</evidence>
<keyword evidence="9" id="KW-1185">Reference proteome</keyword>
<dbReference type="PANTHER" id="PTHR10426:SF88">
    <property type="entry name" value="ADIPOCYTE PLASMA MEMBRANE-ASSOCIATED PROTEIN HEMOMUCIN-RELATED"/>
    <property type="match status" value="1"/>
</dbReference>
<protein>
    <recommendedName>
        <fullName evidence="7">Strictosidine synthase conserved region domain-containing protein</fullName>
    </recommendedName>
</protein>
<sequence length="390" mass="43112">MADSTEKKKPTTKPSPRSTMSIQTLLFVALTVPVAVFVALYNLDPFDPAPMPAHTTYTSVHVPVHFSAIVGRSERVADGLVHGPEDLAYDAGSGWLYTSCSDGWIRRVGLGGLDRPMVVEDWANVAGDGRASRPLGIAFGPDGRLVIADAYRGLLKVTEDRKVDLLTDEAEGVKFRLTDGVDVASDGTIYFTDASYKYSLHEHMEDVLGARPHGRLMSFDPTTGETRVLVRDLYFANGVVVSPDQDLVLYCETLLRRCMKYHIKGEKKETVEVFIDNIPGFPDNIRHDGEGKYWIGLATGRTLFWDIILKYPFLRKILVIMSRYVELPDGQQDGGVLEVDLEGRPVALYTDPGLGETTVGLKIGNQLYYGSLLKSYISRMELPQSSTSAK</sequence>
<dbReference type="SUPFAM" id="SSF63829">
    <property type="entry name" value="Calcium-dependent phosphotriesterase"/>
    <property type="match status" value="1"/>
</dbReference>
<proteinExistence type="inferred from homology"/>
<keyword evidence="4" id="KW-0926">Vacuole</keyword>
<feature type="transmembrane region" description="Helical" evidence="6">
    <location>
        <begin position="21"/>
        <end position="41"/>
    </location>
</feature>
<accession>A0AAV9BBF6</accession>
<evidence type="ECO:0000256" key="3">
    <source>
        <dbReference type="ARBA" id="ARBA00022553"/>
    </source>
</evidence>
<dbReference type="GO" id="GO:0016787">
    <property type="term" value="F:hydrolase activity"/>
    <property type="evidence" value="ECO:0007669"/>
    <property type="project" value="TreeGrafter"/>
</dbReference>
<keyword evidence="6" id="KW-1133">Transmembrane helix</keyword>
<dbReference type="Proteomes" id="UP001179952">
    <property type="component" value="Unassembled WGS sequence"/>
</dbReference>
<dbReference type="Pfam" id="PF03088">
    <property type="entry name" value="Str_synth"/>
    <property type="match status" value="1"/>
</dbReference>
<keyword evidence="3" id="KW-0597">Phosphoprotein</keyword>
<dbReference type="GO" id="GO:0012505">
    <property type="term" value="C:endomembrane system"/>
    <property type="evidence" value="ECO:0007669"/>
    <property type="project" value="TreeGrafter"/>
</dbReference>
<reference evidence="8" key="2">
    <citation type="submission" date="2023-06" db="EMBL/GenBank/DDBJ databases">
        <authorList>
            <person name="Ma L."/>
            <person name="Liu K.-W."/>
            <person name="Li Z."/>
            <person name="Hsiao Y.-Y."/>
            <person name="Qi Y."/>
            <person name="Fu T."/>
            <person name="Tang G."/>
            <person name="Zhang D."/>
            <person name="Sun W.-H."/>
            <person name="Liu D.-K."/>
            <person name="Li Y."/>
            <person name="Chen G.-Z."/>
            <person name="Liu X.-D."/>
            <person name="Liao X.-Y."/>
            <person name="Jiang Y.-T."/>
            <person name="Yu X."/>
            <person name="Hao Y."/>
            <person name="Huang J."/>
            <person name="Zhao X.-W."/>
            <person name="Ke S."/>
            <person name="Chen Y.-Y."/>
            <person name="Wu W.-L."/>
            <person name="Hsu J.-L."/>
            <person name="Lin Y.-F."/>
            <person name="Huang M.-D."/>
            <person name="Li C.-Y."/>
            <person name="Huang L."/>
            <person name="Wang Z.-W."/>
            <person name="Zhao X."/>
            <person name="Zhong W.-Y."/>
            <person name="Peng D.-H."/>
            <person name="Ahmad S."/>
            <person name="Lan S."/>
            <person name="Zhang J.-S."/>
            <person name="Tsai W.-C."/>
            <person name="Van De Peer Y."/>
            <person name="Liu Z.-J."/>
        </authorList>
    </citation>
    <scope>NUCLEOTIDE SEQUENCE</scope>
    <source>
        <strain evidence="8">SCP</strain>
        <tissue evidence="8">Leaves</tissue>
    </source>
</reference>
<reference evidence="8" key="1">
    <citation type="journal article" date="2023" name="Nat. Commun.">
        <title>Diploid and tetraploid genomes of Acorus and the evolution of monocots.</title>
        <authorList>
            <person name="Ma L."/>
            <person name="Liu K.W."/>
            <person name="Li Z."/>
            <person name="Hsiao Y.Y."/>
            <person name="Qi Y."/>
            <person name="Fu T."/>
            <person name="Tang G.D."/>
            <person name="Zhang D."/>
            <person name="Sun W.H."/>
            <person name="Liu D.K."/>
            <person name="Li Y."/>
            <person name="Chen G.Z."/>
            <person name="Liu X.D."/>
            <person name="Liao X.Y."/>
            <person name="Jiang Y.T."/>
            <person name="Yu X."/>
            <person name="Hao Y."/>
            <person name="Huang J."/>
            <person name="Zhao X.W."/>
            <person name="Ke S."/>
            <person name="Chen Y.Y."/>
            <person name="Wu W.L."/>
            <person name="Hsu J.L."/>
            <person name="Lin Y.F."/>
            <person name="Huang M.D."/>
            <person name="Li C.Y."/>
            <person name="Huang L."/>
            <person name="Wang Z.W."/>
            <person name="Zhao X."/>
            <person name="Zhong W.Y."/>
            <person name="Peng D.H."/>
            <person name="Ahmad S."/>
            <person name="Lan S."/>
            <person name="Zhang J.S."/>
            <person name="Tsai W.C."/>
            <person name="Van de Peer Y."/>
            <person name="Liu Z.J."/>
        </authorList>
    </citation>
    <scope>NUCLEOTIDE SEQUENCE</scope>
    <source>
        <strain evidence="8">SCP</strain>
    </source>
</reference>
<dbReference type="InterPro" id="IPR011042">
    <property type="entry name" value="6-blade_b-propeller_TolB-like"/>
</dbReference>
<dbReference type="EMBL" id="JAUJYN010000004">
    <property type="protein sequence ID" value="KAK1273896.1"/>
    <property type="molecule type" value="Genomic_DNA"/>
</dbReference>
<keyword evidence="5" id="KW-0325">Glycoprotein</keyword>
<comment type="caution">
    <text evidence="8">The sequence shown here is derived from an EMBL/GenBank/DDBJ whole genome shotgun (WGS) entry which is preliminary data.</text>
</comment>
<dbReference type="AlphaFoldDB" id="A0AAV9BBF6"/>
<comment type="similarity">
    <text evidence="2">Belongs to the strictosidine synthase family.</text>
</comment>
<dbReference type="Gene3D" id="2.120.10.30">
    <property type="entry name" value="TolB, C-terminal domain"/>
    <property type="match status" value="1"/>
</dbReference>
<gene>
    <name evidence="8" type="ORF">QJS04_geneDACA009739</name>
</gene>
<name>A0AAV9BBF6_ACOGR</name>
<evidence type="ECO:0000256" key="1">
    <source>
        <dbReference type="ARBA" id="ARBA00004116"/>
    </source>
</evidence>
<evidence type="ECO:0000256" key="6">
    <source>
        <dbReference type="SAM" id="Phobius"/>
    </source>
</evidence>
<dbReference type="GO" id="GO:0005773">
    <property type="term" value="C:vacuole"/>
    <property type="evidence" value="ECO:0007669"/>
    <property type="project" value="UniProtKB-SubCell"/>
</dbReference>
<keyword evidence="6" id="KW-0472">Membrane</keyword>
<comment type="subcellular location">
    <subcellularLocation>
        <location evidence="1">Vacuole</location>
    </subcellularLocation>
</comment>
<organism evidence="8 9">
    <name type="scientific">Acorus gramineus</name>
    <name type="common">Dwarf sweet flag</name>
    <dbReference type="NCBI Taxonomy" id="55184"/>
    <lineage>
        <taxon>Eukaryota</taxon>
        <taxon>Viridiplantae</taxon>
        <taxon>Streptophyta</taxon>
        <taxon>Embryophyta</taxon>
        <taxon>Tracheophyta</taxon>
        <taxon>Spermatophyta</taxon>
        <taxon>Magnoliopsida</taxon>
        <taxon>Liliopsida</taxon>
        <taxon>Acoraceae</taxon>
        <taxon>Acorus</taxon>
    </lineage>
</organism>